<dbReference type="Gene3D" id="3.40.720.10">
    <property type="entry name" value="Alkaline Phosphatase, subunit A"/>
    <property type="match status" value="1"/>
</dbReference>
<evidence type="ECO:0000256" key="1">
    <source>
        <dbReference type="ARBA" id="ARBA00008779"/>
    </source>
</evidence>
<dbReference type="PANTHER" id="PTHR42693">
    <property type="entry name" value="ARYLSULFATASE FAMILY MEMBER"/>
    <property type="match status" value="1"/>
</dbReference>
<feature type="signal peptide" evidence="4">
    <location>
        <begin position="1"/>
        <end position="30"/>
    </location>
</feature>
<dbReference type="PANTHER" id="PTHR42693:SF53">
    <property type="entry name" value="ENDO-4-O-SULFATASE"/>
    <property type="match status" value="1"/>
</dbReference>
<evidence type="ECO:0000313" key="7">
    <source>
        <dbReference type="Proteomes" id="UP000003452"/>
    </source>
</evidence>
<evidence type="ECO:0000256" key="3">
    <source>
        <dbReference type="PIRSR" id="PIRSR600917-52"/>
    </source>
</evidence>
<comment type="similarity">
    <text evidence="1">Belongs to the sulfatase family.</text>
</comment>
<dbReference type="HOGENOM" id="CLU_006332_10_4_10"/>
<evidence type="ECO:0000313" key="6">
    <source>
        <dbReference type="EMBL" id="EDY96558.1"/>
    </source>
</evidence>
<dbReference type="EMBL" id="ABQC02000012">
    <property type="protein sequence ID" value="EDY96558.1"/>
    <property type="molecule type" value="Genomic_DNA"/>
</dbReference>
<dbReference type="InterPro" id="IPR017850">
    <property type="entry name" value="Alkaline_phosphatase_core_sf"/>
</dbReference>
<dbReference type="CDD" id="cd16145">
    <property type="entry name" value="ARS_like"/>
    <property type="match status" value="1"/>
</dbReference>
<keyword evidence="2 6" id="KW-0378">Hydrolase</keyword>
<proteinExistence type="inferred from homology"/>
<gene>
    <name evidence="6" type="ORF">BACPLE_01001</name>
</gene>
<dbReference type="InterPro" id="IPR000917">
    <property type="entry name" value="Sulfatase_N"/>
</dbReference>
<accession>B5CWB1</accession>
<dbReference type="AlphaFoldDB" id="B5CWB1"/>
<sequence>MKVSKMSIGMKTYSLRGMLPLVSLFTPLFANGQEAHKTEKPNIIFVLADDMSYRDLSCYGQQRYSTPHLDSLAMQGVRFSQAYAAAPESAPSRCCMLTGLHTGHSSVRMNSSARGQDNILDSDVTVAEVLKEAGYHTAFVGKWGIGLQGTEGVPYKQGFDYCFGFYDQTEAHTYIPDYLYENDRKVMYPQNKGFEMARRYDYKGNKAQNTYDKDGCLYISELKDPYGYAYSENEMEKAAMNFLKRQTEAKDKSPFFLYYATQLPHGPVIVDELGEMKDHPEVNQLSREWAAMVMKLDSFVGKLVAYLKQTGQYENTIIFFASDNGYSMCGYTERGNGPSWPDDPWLRNKGPFRGGKFTAQEGGLRVPFFVSCPSKFKPEVISTPVWLPDFFPTAAEIAGLDPHARRTDGISLLPLLKGEKENYTGHKYLYFSRGKEQGVRMGAFSAYRADKNSPVELYLTEEDTYWERDLAFNYPEIVKEAIRIMDSSFTPHPWYWTPDETFADYQKKVKRAKETGNILPVYRPNGIKSFPWEKKK</sequence>
<keyword evidence="4" id="KW-0732">Signal</keyword>
<evidence type="ECO:0000256" key="4">
    <source>
        <dbReference type="SAM" id="SignalP"/>
    </source>
</evidence>
<feature type="modified residue" description="3-oxoalanine (Ser)" evidence="3">
    <location>
        <position position="89"/>
    </location>
</feature>
<organism evidence="6 7">
    <name type="scientific">Phocaeicola plebeius (strain DSM 17135 / JCM 12973 / CCUG 54634 / M2)</name>
    <name type="common">Bacteroides plebeius</name>
    <dbReference type="NCBI Taxonomy" id="484018"/>
    <lineage>
        <taxon>Bacteria</taxon>
        <taxon>Pseudomonadati</taxon>
        <taxon>Bacteroidota</taxon>
        <taxon>Bacteroidia</taxon>
        <taxon>Bacteroidales</taxon>
        <taxon>Bacteroidaceae</taxon>
        <taxon>Phocaeicola</taxon>
    </lineage>
</organism>
<dbReference type="SUPFAM" id="SSF53649">
    <property type="entry name" value="Alkaline phosphatase-like"/>
    <property type="match status" value="1"/>
</dbReference>
<evidence type="ECO:0000259" key="5">
    <source>
        <dbReference type="Pfam" id="PF00884"/>
    </source>
</evidence>
<reference evidence="6 7" key="2">
    <citation type="submission" date="2008-08" db="EMBL/GenBank/DDBJ databases">
        <authorList>
            <person name="Fulton L."/>
            <person name="Clifton S."/>
            <person name="Fulton B."/>
            <person name="Xu J."/>
            <person name="Minx P."/>
            <person name="Pepin K.H."/>
            <person name="Johnson M."/>
            <person name="Thiruvilangam P."/>
            <person name="Bhonagiri V."/>
            <person name="Nash W.E."/>
            <person name="Mardis E.R."/>
            <person name="Wilson R.K."/>
        </authorList>
    </citation>
    <scope>NUCLEOTIDE SEQUENCE [LARGE SCALE GENOMIC DNA]</scope>
    <source>
        <strain evidence="7">DSM 17135 / JCM 12973 / M2</strain>
    </source>
</reference>
<feature type="domain" description="Sulfatase N-terminal" evidence="5">
    <location>
        <begin position="41"/>
        <end position="399"/>
    </location>
</feature>
<reference evidence="6 7" key="1">
    <citation type="submission" date="2008-08" db="EMBL/GenBank/DDBJ databases">
        <title>Draft genome sequence of Bacteroides plebeius (DSM 17135).</title>
        <authorList>
            <person name="Sudarsanam P."/>
            <person name="Ley R."/>
            <person name="Guruge J."/>
            <person name="Turnbaugh P.J."/>
            <person name="Mahowald M."/>
            <person name="Liep D."/>
            <person name="Gordon J."/>
        </authorList>
    </citation>
    <scope>NUCLEOTIDE SEQUENCE [LARGE SCALE GENOMIC DNA]</scope>
    <source>
        <strain evidence="7">DSM 17135 / JCM 12973 / M2</strain>
    </source>
</reference>
<comment type="PTM">
    <text evidence="3">The conversion to 3-oxoalanine (also known as C-formylglycine, FGly), of a serine or cysteine residue in prokaryotes and of a cysteine residue in eukaryotes, is critical for catalytic activity.</text>
</comment>
<protein>
    <submittedName>
        <fullName evidence="6">Arylsulfatase</fullName>
        <ecNumber evidence="6">3.1.6.-</ecNumber>
    </submittedName>
</protein>
<dbReference type="Proteomes" id="UP000003452">
    <property type="component" value="Unassembled WGS sequence"/>
</dbReference>
<dbReference type="eggNOG" id="COG3119">
    <property type="taxonomic scope" value="Bacteria"/>
</dbReference>
<name>B5CWB1_PHOPM</name>
<evidence type="ECO:0000256" key="2">
    <source>
        <dbReference type="ARBA" id="ARBA00022801"/>
    </source>
</evidence>
<feature type="chain" id="PRO_5002830668" evidence="4">
    <location>
        <begin position="31"/>
        <end position="536"/>
    </location>
</feature>
<dbReference type="InterPro" id="IPR050738">
    <property type="entry name" value="Sulfatase"/>
</dbReference>
<dbReference type="Pfam" id="PF00884">
    <property type="entry name" value="Sulfatase"/>
    <property type="match status" value="1"/>
</dbReference>
<dbReference type="EC" id="3.1.6.-" evidence="6"/>
<dbReference type="GO" id="GO:0004065">
    <property type="term" value="F:arylsulfatase activity"/>
    <property type="evidence" value="ECO:0007669"/>
    <property type="project" value="TreeGrafter"/>
</dbReference>
<comment type="caution">
    <text evidence="6">The sequence shown here is derived from an EMBL/GenBank/DDBJ whole genome shotgun (WGS) entry which is preliminary data.</text>
</comment>